<reference evidence="2 3" key="1">
    <citation type="journal article" date="2019" name="Sci. Rep.">
        <title>Orb-weaving spider Araneus ventricosus genome elucidates the spidroin gene catalogue.</title>
        <authorList>
            <person name="Kono N."/>
            <person name="Nakamura H."/>
            <person name="Ohtoshi R."/>
            <person name="Moran D.A.P."/>
            <person name="Shinohara A."/>
            <person name="Yoshida Y."/>
            <person name="Fujiwara M."/>
            <person name="Mori M."/>
            <person name="Tomita M."/>
            <person name="Arakawa K."/>
        </authorList>
    </citation>
    <scope>NUCLEOTIDE SEQUENCE [LARGE SCALE GENOMIC DNA]</scope>
</reference>
<keyword evidence="3" id="KW-1185">Reference proteome</keyword>
<evidence type="ECO:0000313" key="3">
    <source>
        <dbReference type="Proteomes" id="UP000499080"/>
    </source>
</evidence>
<feature type="compositionally biased region" description="Gly residues" evidence="1">
    <location>
        <begin position="55"/>
        <end position="67"/>
    </location>
</feature>
<sequence>MRIELLCLQSLSWKEVFGNPMSFVFQLVHSIIKLKCDPEERERCSHKNENHPWGGPVGSGSQSGAGGPVLKEGGRGDGDRNNQWFGATINDPPKWMG</sequence>
<dbReference type="Proteomes" id="UP000499080">
    <property type="component" value="Unassembled WGS sequence"/>
</dbReference>
<name>A0A4Y2DGM0_ARAVE</name>
<comment type="caution">
    <text evidence="2">The sequence shown here is derived from an EMBL/GenBank/DDBJ whole genome shotgun (WGS) entry which is preliminary data.</text>
</comment>
<accession>A0A4Y2DGM0</accession>
<evidence type="ECO:0000256" key="1">
    <source>
        <dbReference type="SAM" id="MobiDB-lite"/>
    </source>
</evidence>
<protein>
    <submittedName>
        <fullName evidence="2">Uncharacterized protein</fullName>
    </submittedName>
</protein>
<organism evidence="2 3">
    <name type="scientific">Araneus ventricosus</name>
    <name type="common">Orbweaver spider</name>
    <name type="synonym">Epeira ventricosa</name>
    <dbReference type="NCBI Taxonomy" id="182803"/>
    <lineage>
        <taxon>Eukaryota</taxon>
        <taxon>Metazoa</taxon>
        <taxon>Ecdysozoa</taxon>
        <taxon>Arthropoda</taxon>
        <taxon>Chelicerata</taxon>
        <taxon>Arachnida</taxon>
        <taxon>Araneae</taxon>
        <taxon>Araneomorphae</taxon>
        <taxon>Entelegynae</taxon>
        <taxon>Araneoidea</taxon>
        <taxon>Araneidae</taxon>
        <taxon>Araneus</taxon>
    </lineage>
</organism>
<dbReference type="AlphaFoldDB" id="A0A4Y2DGM0"/>
<evidence type="ECO:0000313" key="2">
    <source>
        <dbReference type="EMBL" id="GBM15287.1"/>
    </source>
</evidence>
<feature type="region of interest" description="Disordered" evidence="1">
    <location>
        <begin position="43"/>
        <end position="97"/>
    </location>
</feature>
<dbReference type="EMBL" id="BGPR01000357">
    <property type="protein sequence ID" value="GBM15287.1"/>
    <property type="molecule type" value="Genomic_DNA"/>
</dbReference>
<proteinExistence type="predicted"/>
<gene>
    <name evidence="2" type="ORF">AVEN_144067_1</name>
</gene>